<dbReference type="FunCoup" id="A0A200Q7V0">
    <property type="interactions" value="14"/>
</dbReference>
<comment type="caution">
    <text evidence="1">The sequence shown here is derived from an EMBL/GenBank/DDBJ whole genome shotgun (WGS) entry which is preliminary data.</text>
</comment>
<dbReference type="Proteomes" id="UP000195402">
    <property type="component" value="Unassembled WGS sequence"/>
</dbReference>
<organism evidence="1 2">
    <name type="scientific">Macleaya cordata</name>
    <name type="common">Five-seeded plume-poppy</name>
    <name type="synonym">Bocconia cordata</name>
    <dbReference type="NCBI Taxonomy" id="56857"/>
    <lineage>
        <taxon>Eukaryota</taxon>
        <taxon>Viridiplantae</taxon>
        <taxon>Streptophyta</taxon>
        <taxon>Embryophyta</taxon>
        <taxon>Tracheophyta</taxon>
        <taxon>Spermatophyta</taxon>
        <taxon>Magnoliopsida</taxon>
        <taxon>Ranunculales</taxon>
        <taxon>Papaveraceae</taxon>
        <taxon>Papaveroideae</taxon>
        <taxon>Macleaya</taxon>
    </lineage>
</organism>
<dbReference type="OrthoDB" id="1857384at2759"/>
<accession>A0A200Q7V0</accession>
<sequence>MLSLVAAVKRNLRNVKKTSRIADENMFGGSNNIIINRAEMPAILVVHDDIDHRSRRRGWNGLSVIIYSVIRAPFWLLSCIFHPPHADINGNYYDGAWVSGHEFARVSEMNHLMVNESLRYQFLM</sequence>
<dbReference type="PANTHER" id="PTHR48165">
    <property type="entry name" value="BNAC03G44900D PROTEIN"/>
    <property type="match status" value="1"/>
</dbReference>
<keyword evidence="2" id="KW-1185">Reference proteome</keyword>
<proteinExistence type="predicted"/>
<dbReference type="PANTHER" id="PTHR48165:SF1">
    <property type="entry name" value="TRANSMEMBRANE PROTEIN"/>
    <property type="match status" value="1"/>
</dbReference>
<dbReference type="InParanoid" id="A0A200Q7V0"/>
<dbReference type="OMA" id="HGWSGIS"/>
<evidence type="ECO:0000313" key="1">
    <source>
        <dbReference type="EMBL" id="OVA06571.1"/>
    </source>
</evidence>
<dbReference type="EMBL" id="MVGT01002779">
    <property type="protein sequence ID" value="OVA06571.1"/>
    <property type="molecule type" value="Genomic_DNA"/>
</dbReference>
<name>A0A200Q7V0_MACCD</name>
<reference evidence="1 2" key="1">
    <citation type="journal article" date="2017" name="Mol. Plant">
        <title>The Genome of Medicinal Plant Macleaya cordata Provides New Insights into Benzylisoquinoline Alkaloids Metabolism.</title>
        <authorList>
            <person name="Liu X."/>
            <person name="Liu Y."/>
            <person name="Huang P."/>
            <person name="Ma Y."/>
            <person name="Qing Z."/>
            <person name="Tang Q."/>
            <person name="Cao H."/>
            <person name="Cheng P."/>
            <person name="Zheng Y."/>
            <person name="Yuan Z."/>
            <person name="Zhou Y."/>
            <person name="Liu J."/>
            <person name="Tang Z."/>
            <person name="Zhuo Y."/>
            <person name="Zhang Y."/>
            <person name="Yu L."/>
            <person name="Huang J."/>
            <person name="Yang P."/>
            <person name="Peng Q."/>
            <person name="Zhang J."/>
            <person name="Jiang W."/>
            <person name="Zhang Z."/>
            <person name="Lin K."/>
            <person name="Ro D.K."/>
            <person name="Chen X."/>
            <person name="Xiong X."/>
            <person name="Shang Y."/>
            <person name="Huang S."/>
            <person name="Zeng J."/>
        </authorList>
    </citation>
    <scope>NUCLEOTIDE SEQUENCE [LARGE SCALE GENOMIC DNA]</scope>
    <source>
        <strain evidence="2">cv. BLH2017</strain>
        <tissue evidence="1">Root</tissue>
    </source>
</reference>
<gene>
    <name evidence="1" type="ORF">BVC80_1287g10</name>
</gene>
<dbReference type="AlphaFoldDB" id="A0A200Q7V0"/>
<evidence type="ECO:0000313" key="2">
    <source>
        <dbReference type="Proteomes" id="UP000195402"/>
    </source>
</evidence>
<protein>
    <submittedName>
        <fullName evidence="1">Uncharacterized protein</fullName>
    </submittedName>
</protein>